<gene>
    <name evidence="2" type="ORF">IFR04_007525</name>
</gene>
<name>A0A8H7TGW2_9HELO</name>
<feature type="compositionally biased region" description="Acidic residues" evidence="1">
    <location>
        <begin position="55"/>
        <end position="72"/>
    </location>
</feature>
<evidence type="ECO:0000256" key="1">
    <source>
        <dbReference type="SAM" id="MobiDB-lite"/>
    </source>
</evidence>
<feature type="region of interest" description="Disordered" evidence="1">
    <location>
        <begin position="36"/>
        <end position="72"/>
    </location>
</feature>
<evidence type="ECO:0000313" key="2">
    <source>
        <dbReference type="EMBL" id="KAG4419377.1"/>
    </source>
</evidence>
<dbReference type="EMBL" id="JAFJYH010000107">
    <property type="protein sequence ID" value="KAG4419377.1"/>
    <property type="molecule type" value="Genomic_DNA"/>
</dbReference>
<dbReference type="Proteomes" id="UP000664132">
    <property type="component" value="Unassembled WGS sequence"/>
</dbReference>
<reference evidence="2" key="1">
    <citation type="submission" date="2021-02" db="EMBL/GenBank/DDBJ databases">
        <title>Genome sequence Cadophora malorum strain M34.</title>
        <authorList>
            <person name="Stefanovic E."/>
            <person name="Vu D."/>
            <person name="Scully C."/>
            <person name="Dijksterhuis J."/>
            <person name="Roader J."/>
            <person name="Houbraken J."/>
        </authorList>
    </citation>
    <scope>NUCLEOTIDE SEQUENCE</scope>
    <source>
        <strain evidence="2">M34</strain>
    </source>
</reference>
<evidence type="ECO:0000313" key="3">
    <source>
        <dbReference type="Proteomes" id="UP000664132"/>
    </source>
</evidence>
<protein>
    <submittedName>
        <fullName evidence="2">Uncharacterized protein</fullName>
    </submittedName>
</protein>
<comment type="caution">
    <text evidence="2">The sequence shown here is derived from an EMBL/GenBank/DDBJ whole genome shotgun (WGS) entry which is preliminary data.</text>
</comment>
<organism evidence="2 3">
    <name type="scientific">Cadophora malorum</name>
    <dbReference type="NCBI Taxonomy" id="108018"/>
    <lineage>
        <taxon>Eukaryota</taxon>
        <taxon>Fungi</taxon>
        <taxon>Dikarya</taxon>
        <taxon>Ascomycota</taxon>
        <taxon>Pezizomycotina</taxon>
        <taxon>Leotiomycetes</taxon>
        <taxon>Helotiales</taxon>
        <taxon>Ploettnerulaceae</taxon>
        <taxon>Cadophora</taxon>
    </lineage>
</organism>
<keyword evidence="3" id="KW-1185">Reference proteome</keyword>
<accession>A0A8H7TGW2</accession>
<proteinExistence type="predicted"/>
<sequence length="72" mass="8291">MPRDWHDVRYFYPPDHALPRIISGYINSIDDWDEDEINASDTDSEPASWYTGDDQSNDDENVNADEATDVIV</sequence>
<dbReference type="AlphaFoldDB" id="A0A8H7TGW2"/>